<name>A0ABT8F541_9BACT</name>
<dbReference type="RefSeq" id="WP_320004089.1">
    <property type="nucleotide sequence ID" value="NZ_JAUHJS010000004.1"/>
</dbReference>
<dbReference type="SUPFAM" id="SSF89919">
    <property type="entry name" value="Ribosome-binding factor A, RbfA"/>
    <property type="match status" value="1"/>
</dbReference>
<organism evidence="3 4">
    <name type="scientific">Shiella aurantiaca</name>
    <dbReference type="NCBI Taxonomy" id="3058365"/>
    <lineage>
        <taxon>Bacteria</taxon>
        <taxon>Pseudomonadati</taxon>
        <taxon>Bacteroidota</taxon>
        <taxon>Cytophagia</taxon>
        <taxon>Cytophagales</taxon>
        <taxon>Shiellaceae</taxon>
        <taxon>Shiella</taxon>
    </lineage>
</organism>
<comment type="function">
    <text evidence="2">One of several proteins that assist in the late maturation steps of the functional core of the 30S ribosomal subunit. Associates with free 30S ribosomal subunits (but not with 30S subunits that are part of 70S ribosomes or polysomes). Required for efficient processing of 16S rRNA. May interact with the 5'-terminal helix region of 16S rRNA.</text>
</comment>
<protein>
    <recommendedName>
        <fullName evidence="2">Ribosome-binding factor A</fullName>
    </recommendedName>
</protein>
<evidence type="ECO:0000313" key="3">
    <source>
        <dbReference type="EMBL" id="MDN4165557.1"/>
    </source>
</evidence>
<evidence type="ECO:0000256" key="1">
    <source>
        <dbReference type="ARBA" id="ARBA00022517"/>
    </source>
</evidence>
<dbReference type="Gene3D" id="3.30.300.20">
    <property type="match status" value="1"/>
</dbReference>
<dbReference type="HAMAP" id="MF_00003">
    <property type="entry name" value="RbfA"/>
    <property type="match status" value="1"/>
</dbReference>
<dbReference type="PANTHER" id="PTHR33515">
    <property type="entry name" value="RIBOSOME-BINDING FACTOR A, CHLOROPLASTIC-RELATED"/>
    <property type="match status" value="1"/>
</dbReference>
<comment type="subunit">
    <text evidence="2">Monomer. Binds 30S ribosomal subunits, but not 50S ribosomal subunits or 70S ribosomes.</text>
</comment>
<gene>
    <name evidence="2 3" type="primary">rbfA</name>
    <name evidence="3" type="ORF">QWY31_08595</name>
</gene>
<comment type="caution">
    <text evidence="3">The sequence shown here is derived from an EMBL/GenBank/DDBJ whole genome shotgun (WGS) entry which is preliminary data.</text>
</comment>
<dbReference type="EMBL" id="JAUHJS010000004">
    <property type="protein sequence ID" value="MDN4165557.1"/>
    <property type="molecule type" value="Genomic_DNA"/>
</dbReference>
<dbReference type="Pfam" id="PF02033">
    <property type="entry name" value="RBFA"/>
    <property type="match status" value="1"/>
</dbReference>
<comment type="similarity">
    <text evidence="2">Belongs to the RbfA family.</text>
</comment>
<comment type="subcellular location">
    <subcellularLocation>
        <location evidence="2">Cytoplasm</location>
    </subcellularLocation>
</comment>
<dbReference type="InterPro" id="IPR000238">
    <property type="entry name" value="RbfA"/>
</dbReference>
<keyword evidence="2" id="KW-0963">Cytoplasm</keyword>
<accession>A0ABT8F541</accession>
<evidence type="ECO:0000313" key="4">
    <source>
        <dbReference type="Proteomes" id="UP001168552"/>
    </source>
</evidence>
<keyword evidence="1 2" id="KW-0690">Ribosome biogenesis</keyword>
<dbReference type="NCBIfam" id="TIGR00082">
    <property type="entry name" value="rbfA"/>
    <property type="match status" value="1"/>
</dbReference>
<dbReference type="Proteomes" id="UP001168552">
    <property type="component" value="Unassembled WGS sequence"/>
</dbReference>
<dbReference type="InterPro" id="IPR023799">
    <property type="entry name" value="RbfA_dom_sf"/>
</dbReference>
<proteinExistence type="inferred from homology"/>
<dbReference type="InterPro" id="IPR015946">
    <property type="entry name" value="KH_dom-like_a/b"/>
</dbReference>
<sequence>MSESKRQLKFGKLIQKELGEIFQKDTKGKFGKAFITVMAARMSPDLGVAKVWLSVMMVDDKPAFMKHLDSIKWEIRKMLGQRIGKQVRIIPELVFVLDEGAEYASYMDKVISALDIPPAPPEEEEEED</sequence>
<evidence type="ECO:0000256" key="2">
    <source>
        <dbReference type="HAMAP-Rule" id="MF_00003"/>
    </source>
</evidence>
<reference evidence="3" key="1">
    <citation type="submission" date="2023-06" db="EMBL/GenBank/DDBJ databases">
        <title>Cytophagales bacterium Strain LB-30, isolated from soil.</title>
        <authorList>
            <person name="Liu B."/>
        </authorList>
    </citation>
    <scope>NUCLEOTIDE SEQUENCE</scope>
    <source>
        <strain evidence="3">LB-30</strain>
    </source>
</reference>
<dbReference type="PANTHER" id="PTHR33515:SF1">
    <property type="entry name" value="RIBOSOME-BINDING FACTOR A, CHLOROPLASTIC-RELATED"/>
    <property type="match status" value="1"/>
</dbReference>
<keyword evidence="4" id="KW-1185">Reference proteome</keyword>